<organism evidence="1 2">
    <name type="scientific">Microbacterium pseudoresistens</name>
    <dbReference type="NCBI Taxonomy" id="640634"/>
    <lineage>
        <taxon>Bacteria</taxon>
        <taxon>Bacillati</taxon>
        <taxon>Actinomycetota</taxon>
        <taxon>Actinomycetes</taxon>
        <taxon>Micrococcales</taxon>
        <taxon>Microbacteriaceae</taxon>
        <taxon>Microbacterium</taxon>
    </lineage>
</organism>
<dbReference type="EMBL" id="JACCBH010000001">
    <property type="protein sequence ID" value="NYD53240.1"/>
    <property type="molecule type" value="Genomic_DNA"/>
</dbReference>
<dbReference type="AlphaFoldDB" id="A0A7Y9EUE1"/>
<sequence>MQTIGLVGAEKCIRGVDIGSTTPEHDIPLYAYLYVQGRFRLHELISKEIALDEIDAGCDAPHDPAVTRAVITGGLD</sequence>
<keyword evidence="2" id="KW-1185">Reference proteome</keyword>
<proteinExistence type="predicted"/>
<name>A0A7Y9EUE1_9MICO</name>
<dbReference type="RefSeq" id="WP_179430618.1">
    <property type="nucleotide sequence ID" value="NZ_BAABLC010000003.1"/>
</dbReference>
<accession>A0A7Y9EUE1</accession>
<gene>
    <name evidence="1" type="ORF">BKA02_000295</name>
</gene>
<dbReference type="Proteomes" id="UP000552045">
    <property type="component" value="Unassembled WGS sequence"/>
</dbReference>
<reference evidence="1 2" key="1">
    <citation type="submission" date="2020-07" db="EMBL/GenBank/DDBJ databases">
        <title>Sequencing the genomes of 1000 actinobacteria strains.</title>
        <authorList>
            <person name="Klenk H.-P."/>
        </authorList>
    </citation>
    <scope>NUCLEOTIDE SEQUENCE [LARGE SCALE GENOMIC DNA]</scope>
    <source>
        <strain evidence="1 2">DSM 22185</strain>
    </source>
</reference>
<evidence type="ECO:0000313" key="1">
    <source>
        <dbReference type="EMBL" id="NYD53240.1"/>
    </source>
</evidence>
<protein>
    <submittedName>
        <fullName evidence="1">Zn-dependent alcohol dehydrogenase</fullName>
    </submittedName>
</protein>
<evidence type="ECO:0000313" key="2">
    <source>
        <dbReference type="Proteomes" id="UP000552045"/>
    </source>
</evidence>
<dbReference type="Gene3D" id="3.90.180.10">
    <property type="entry name" value="Medium-chain alcohol dehydrogenases, catalytic domain"/>
    <property type="match status" value="1"/>
</dbReference>
<comment type="caution">
    <text evidence="1">The sequence shown here is derived from an EMBL/GenBank/DDBJ whole genome shotgun (WGS) entry which is preliminary data.</text>
</comment>